<dbReference type="InterPro" id="IPR005303">
    <property type="entry name" value="MOCOS_middle"/>
</dbReference>
<dbReference type="SUPFAM" id="SSF50800">
    <property type="entry name" value="PK beta-barrel domain-like"/>
    <property type="match status" value="1"/>
</dbReference>
<feature type="domain" description="MOSC" evidence="2">
    <location>
        <begin position="188"/>
        <end position="337"/>
    </location>
</feature>
<dbReference type="Proteomes" id="UP000664859">
    <property type="component" value="Unassembled WGS sequence"/>
</dbReference>
<dbReference type="InterPro" id="IPR005302">
    <property type="entry name" value="MoCF_Sase_C"/>
</dbReference>
<sequence>MSFESLSHLLGGEDPDLTLVVTGVVLSISVVALCWLFPCLPDSRSSKKDEPYYGTEAAEVTSLRVYPIKSCAGHEVDCWELTKTGLKYDRNWVVVGADGRFRSQRRLPKMAVITPSLPTSDTDPLIIKAPGMPELVVPARRRGDPGAKEVPVGVWGDQCTGIDQGEETATWLSRCLGEPGLRLLRYDDAFTRGTDPAYGRGFFTAYSDGFPLLLASEESLEDLNARLAQPIGMERFRPNVVVEGMGAWAEDAWTKVAVGDVVMRVVKPCDRCQVPTIDQSTGTKTGAEPTATLRAFRTGAHLGMADEKVASAVFFGQNVLHEGGRGALRVGDRVEVLRVRVRQPPPPKAAAAAAKQE</sequence>
<keyword evidence="1" id="KW-0472">Membrane</keyword>
<protein>
    <recommendedName>
        <fullName evidence="2">MOSC domain-containing protein</fullName>
    </recommendedName>
</protein>
<dbReference type="GO" id="GO:0030170">
    <property type="term" value="F:pyridoxal phosphate binding"/>
    <property type="evidence" value="ECO:0007669"/>
    <property type="project" value="InterPro"/>
</dbReference>
<name>A0A835Z5C1_9STRA</name>
<keyword evidence="4" id="KW-1185">Reference proteome</keyword>
<dbReference type="OrthoDB" id="17255at2759"/>
<evidence type="ECO:0000256" key="1">
    <source>
        <dbReference type="SAM" id="Phobius"/>
    </source>
</evidence>
<accession>A0A835Z5C1</accession>
<organism evidence="3 4">
    <name type="scientific">Tribonema minus</name>
    <dbReference type="NCBI Taxonomy" id="303371"/>
    <lineage>
        <taxon>Eukaryota</taxon>
        <taxon>Sar</taxon>
        <taxon>Stramenopiles</taxon>
        <taxon>Ochrophyta</taxon>
        <taxon>PX clade</taxon>
        <taxon>Xanthophyceae</taxon>
        <taxon>Tribonematales</taxon>
        <taxon>Tribonemataceae</taxon>
        <taxon>Tribonema</taxon>
    </lineage>
</organism>
<evidence type="ECO:0000313" key="3">
    <source>
        <dbReference type="EMBL" id="KAG5187521.1"/>
    </source>
</evidence>
<dbReference type="EMBL" id="JAFCMP010000089">
    <property type="protein sequence ID" value="KAG5187521.1"/>
    <property type="molecule type" value="Genomic_DNA"/>
</dbReference>
<feature type="transmembrane region" description="Helical" evidence="1">
    <location>
        <begin position="20"/>
        <end position="40"/>
    </location>
</feature>
<comment type="caution">
    <text evidence="3">The sequence shown here is derived from an EMBL/GenBank/DDBJ whole genome shotgun (WGS) entry which is preliminary data.</text>
</comment>
<dbReference type="GO" id="GO:0003824">
    <property type="term" value="F:catalytic activity"/>
    <property type="evidence" value="ECO:0007669"/>
    <property type="project" value="InterPro"/>
</dbReference>
<dbReference type="Pfam" id="PF03473">
    <property type="entry name" value="MOSC"/>
    <property type="match status" value="1"/>
</dbReference>
<dbReference type="AlphaFoldDB" id="A0A835Z5C1"/>
<keyword evidence="1" id="KW-1133">Transmembrane helix</keyword>
<dbReference type="PROSITE" id="PS51340">
    <property type="entry name" value="MOSC"/>
    <property type="match status" value="1"/>
</dbReference>
<evidence type="ECO:0000259" key="2">
    <source>
        <dbReference type="PROSITE" id="PS51340"/>
    </source>
</evidence>
<gene>
    <name evidence="3" type="ORF">JKP88DRAFT_271804</name>
</gene>
<proteinExistence type="predicted"/>
<evidence type="ECO:0000313" key="4">
    <source>
        <dbReference type="Proteomes" id="UP000664859"/>
    </source>
</evidence>
<dbReference type="PANTHER" id="PTHR14237">
    <property type="entry name" value="MOLYBDOPTERIN COFACTOR SULFURASE MOSC"/>
    <property type="match status" value="1"/>
</dbReference>
<dbReference type="Pfam" id="PF03476">
    <property type="entry name" value="MOSC_N"/>
    <property type="match status" value="1"/>
</dbReference>
<reference evidence="3" key="1">
    <citation type="submission" date="2021-02" db="EMBL/GenBank/DDBJ databases">
        <title>First Annotated Genome of the Yellow-green Alga Tribonema minus.</title>
        <authorList>
            <person name="Mahan K.M."/>
        </authorList>
    </citation>
    <scope>NUCLEOTIDE SEQUENCE</scope>
    <source>
        <strain evidence="3">UTEX B ZZ1240</strain>
    </source>
</reference>
<dbReference type="GO" id="GO:0030151">
    <property type="term" value="F:molybdenum ion binding"/>
    <property type="evidence" value="ECO:0007669"/>
    <property type="project" value="InterPro"/>
</dbReference>
<dbReference type="InterPro" id="IPR011037">
    <property type="entry name" value="Pyrv_Knase-like_insert_dom_sf"/>
</dbReference>
<dbReference type="PANTHER" id="PTHR14237:SF19">
    <property type="entry name" value="MITOCHONDRIAL AMIDOXIME REDUCING COMPONENT 1"/>
    <property type="match status" value="1"/>
</dbReference>
<keyword evidence="1" id="KW-0812">Transmembrane</keyword>
<dbReference type="SUPFAM" id="SSF141673">
    <property type="entry name" value="MOSC N-terminal domain-like"/>
    <property type="match status" value="1"/>
</dbReference>